<dbReference type="Pfam" id="PF00481">
    <property type="entry name" value="PP2C"/>
    <property type="match status" value="1"/>
</dbReference>
<feature type="domain" description="PPM-type phosphatase" evidence="1">
    <location>
        <begin position="12"/>
        <end position="389"/>
    </location>
</feature>
<proteinExistence type="predicted"/>
<dbReference type="Gene3D" id="3.60.40.10">
    <property type="entry name" value="PPM-type phosphatase domain"/>
    <property type="match status" value="1"/>
</dbReference>
<gene>
    <name evidence="2" type="ORF">Edafosvirus2_29</name>
</gene>
<name>A0A3G4ZSH1_9VIRU</name>
<evidence type="ECO:0000259" key="1">
    <source>
        <dbReference type="PROSITE" id="PS51746"/>
    </source>
</evidence>
<dbReference type="EMBL" id="MK072067">
    <property type="protein sequence ID" value="AYV77850.1"/>
    <property type="molecule type" value="Genomic_DNA"/>
</dbReference>
<dbReference type="InterPro" id="IPR015655">
    <property type="entry name" value="PP2C"/>
</dbReference>
<dbReference type="SMART" id="SM00332">
    <property type="entry name" value="PP2Cc"/>
    <property type="match status" value="1"/>
</dbReference>
<accession>A0A3G4ZSH1</accession>
<dbReference type="InterPro" id="IPR001932">
    <property type="entry name" value="PPM-type_phosphatase-like_dom"/>
</dbReference>
<protein>
    <recommendedName>
        <fullName evidence="1">PPM-type phosphatase domain-containing protein</fullName>
    </recommendedName>
</protein>
<evidence type="ECO:0000313" key="2">
    <source>
        <dbReference type="EMBL" id="AYV77850.1"/>
    </source>
</evidence>
<organism evidence="2">
    <name type="scientific">Edafosvirus sp</name>
    <dbReference type="NCBI Taxonomy" id="2487765"/>
    <lineage>
        <taxon>Viruses</taxon>
        <taxon>Varidnaviria</taxon>
        <taxon>Bamfordvirae</taxon>
        <taxon>Nucleocytoviricota</taxon>
        <taxon>Megaviricetes</taxon>
        <taxon>Imitervirales</taxon>
        <taxon>Mimiviridae</taxon>
        <taxon>Klosneuvirinae</taxon>
    </lineage>
</organism>
<dbReference type="PROSITE" id="PS51746">
    <property type="entry name" value="PPM_2"/>
    <property type="match status" value="1"/>
</dbReference>
<dbReference type="SUPFAM" id="SSF81606">
    <property type="entry name" value="PP2C-like"/>
    <property type="match status" value="1"/>
</dbReference>
<dbReference type="GO" id="GO:0004722">
    <property type="term" value="F:protein serine/threonine phosphatase activity"/>
    <property type="evidence" value="ECO:0007669"/>
    <property type="project" value="InterPro"/>
</dbReference>
<sequence>MTSEIKKPIRRPVSAFSEMGSREKNDDAIVYEEEFEDGQLSAVFDGHFQTYLQTVSQCCSLNLKSILTQFKDLPWLERLEKTVEELNRKVVTSTTGTTAVIVFVTNDGTYHIANIGDCVAMIVNAHGECMDINDGHVTYKDCFEPEFKKNGIAFEYKMTKYITRPHVHTIDDIYNPEITYYKTVKNLSVIKGNGTGQLCVQQSPLVGLEPLRAIGDTHLPELIRVPELYTWKLTPEQAREAKLVVMSDGFLNQKVFSNEKVAKLVTNPISALTNMDFLLRQRTLFETRCITEKDIITFQSKLSGIEPMSPEIFDILLKIFEEIIPKFCTTIKKFDAQWSHGIKVYFEKFKTKIASLKEKADYNDLLELIILMTVMFGCDDNISLIVLDAKP</sequence>
<dbReference type="InterPro" id="IPR036457">
    <property type="entry name" value="PPM-type-like_dom_sf"/>
</dbReference>
<dbReference type="PANTHER" id="PTHR47992">
    <property type="entry name" value="PROTEIN PHOSPHATASE"/>
    <property type="match status" value="1"/>
</dbReference>
<reference evidence="2" key="1">
    <citation type="submission" date="2018-10" db="EMBL/GenBank/DDBJ databases">
        <title>Hidden diversity of soil giant viruses.</title>
        <authorList>
            <person name="Schulz F."/>
            <person name="Alteio L."/>
            <person name="Goudeau D."/>
            <person name="Ryan E.M."/>
            <person name="Malmstrom R.R."/>
            <person name="Blanchard J."/>
            <person name="Woyke T."/>
        </authorList>
    </citation>
    <scope>NUCLEOTIDE SEQUENCE</scope>
    <source>
        <strain evidence="2">EDV1</strain>
    </source>
</reference>